<dbReference type="Pfam" id="PF00501">
    <property type="entry name" value="AMP-binding"/>
    <property type="match status" value="1"/>
</dbReference>
<dbReference type="PANTHER" id="PTHR43767:SF1">
    <property type="entry name" value="NONRIBOSOMAL PEPTIDE SYNTHASE PES1 (EUROFUNG)-RELATED"/>
    <property type="match status" value="1"/>
</dbReference>
<feature type="domain" description="AMP-dependent synthetase/ligase" evidence="1">
    <location>
        <begin position="44"/>
        <end position="394"/>
    </location>
</feature>
<evidence type="ECO:0000313" key="2">
    <source>
        <dbReference type="EMBL" id="QES25162.1"/>
    </source>
</evidence>
<dbReference type="EMBL" id="CP029193">
    <property type="protein sequence ID" value="QES25162.1"/>
    <property type="molecule type" value="Genomic_DNA"/>
</dbReference>
<dbReference type="InterPro" id="IPR000873">
    <property type="entry name" value="AMP-dep_synth/lig_dom"/>
</dbReference>
<evidence type="ECO:0000313" key="3">
    <source>
        <dbReference type="Proteomes" id="UP000323046"/>
    </source>
</evidence>
<dbReference type="OrthoDB" id="4495845at2"/>
<dbReference type="InterPro" id="IPR042099">
    <property type="entry name" value="ANL_N_sf"/>
</dbReference>
<dbReference type="InterPro" id="IPR050237">
    <property type="entry name" value="ATP-dep_AMP-bd_enzyme"/>
</dbReference>
<keyword evidence="3" id="KW-1185">Reference proteome</keyword>
<dbReference type="PANTHER" id="PTHR43767">
    <property type="entry name" value="LONG-CHAIN-FATTY-ACID--COA LIGASE"/>
    <property type="match status" value="1"/>
</dbReference>
<accession>A0A5P2B3I3</accession>
<reference evidence="2 3" key="1">
    <citation type="submission" date="2018-05" db="EMBL/GenBank/DDBJ databases">
        <title>Streptomyces venezuelae.</title>
        <authorList>
            <person name="Kim W."/>
            <person name="Lee N."/>
            <person name="Cho B.-K."/>
        </authorList>
    </citation>
    <scope>NUCLEOTIDE SEQUENCE [LARGE SCALE GENOMIC DNA]</scope>
    <source>
        <strain evidence="2 3">ATCC 14583</strain>
    </source>
</reference>
<dbReference type="Proteomes" id="UP000323046">
    <property type="component" value="Chromosome"/>
</dbReference>
<sequence length="529" mass="57622">MKGSTVYASIQKRGLHLGLLPEMAAAVNGSVPITLDHDLHVLPQAGRRLTLAEFAEAIDDLAARLWAAGIRPDEHLVIHKSANADIWMLGAAASRIGAVPVMLSPALDAPTVAALLRRLERPSLLTDLPKLDAGLAKEALADLTRHVLITAGEREGTQSLVALAHAPRVTPVVRPIDEAAVITHTSGTTGLPKLVVHTPRTQGIRLVPQWRLLTLLRRKDTVAIHIPFVHSRMVAAMSLALLKELPVLLMNESDPDSVAEQFLAHRPGFVEALPNSLMDWEDLAGDPRRPFASVKIFSSTFDAIHPRTMGRLLNASDRPGALFFQIYGQSEVGPAVGRAYFRNSAHKANGRCVGWAMPAGAAKVRVVSRNGKAPSPTNPGFIEVAWPGLAKTYYAEQDRYDTNRNGAWWRTGDVGYRTKLGCLHMLDREVDMIDGVRSSLEVEDVVLGRLPELSELVVVTGPDDRPVPVVCTADDAPLDRARWRAAVTDFPQLADPVQLPQAELPRTATLKVQRIALTQQLQHRLPDPA</sequence>
<proteinExistence type="predicted"/>
<dbReference type="Gene3D" id="3.40.50.12780">
    <property type="entry name" value="N-terminal domain of ligase-like"/>
    <property type="match status" value="1"/>
</dbReference>
<organism evidence="2 3">
    <name type="scientific">Streptomyces venezuelae</name>
    <dbReference type="NCBI Taxonomy" id="54571"/>
    <lineage>
        <taxon>Bacteria</taxon>
        <taxon>Bacillati</taxon>
        <taxon>Actinomycetota</taxon>
        <taxon>Actinomycetes</taxon>
        <taxon>Kitasatosporales</taxon>
        <taxon>Streptomycetaceae</taxon>
        <taxon>Streptomyces</taxon>
    </lineage>
</organism>
<evidence type="ECO:0000259" key="1">
    <source>
        <dbReference type="Pfam" id="PF00501"/>
    </source>
</evidence>
<protein>
    <submittedName>
        <fullName evidence="2">Long-chain acyl-CoA synthetase</fullName>
    </submittedName>
</protein>
<dbReference type="RefSeq" id="WP_150163970.1">
    <property type="nucleotide sequence ID" value="NZ_CP029193.1"/>
</dbReference>
<dbReference type="AlphaFoldDB" id="A0A5P2B3I3"/>
<dbReference type="PROSITE" id="PS00455">
    <property type="entry name" value="AMP_BINDING"/>
    <property type="match status" value="1"/>
</dbReference>
<dbReference type="InterPro" id="IPR020845">
    <property type="entry name" value="AMP-binding_CS"/>
</dbReference>
<gene>
    <name evidence="2" type="ORF">DEJ47_00610</name>
</gene>
<dbReference type="SUPFAM" id="SSF56801">
    <property type="entry name" value="Acetyl-CoA synthetase-like"/>
    <property type="match status" value="1"/>
</dbReference>
<name>A0A5P2B3I3_STRVZ</name>